<keyword evidence="3" id="KW-0032">Aminotransferase</keyword>
<evidence type="ECO:0000256" key="3">
    <source>
        <dbReference type="ARBA" id="ARBA00022576"/>
    </source>
</evidence>
<dbReference type="FunFam" id="1.10.287.1970:FF:000001">
    <property type="entry name" value="Alanine aminotransferase 2"/>
    <property type="match status" value="1"/>
</dbReference>
<keyword evidence="4" id="KW-0808">Transferase</keyword>
<dbReference type="InterPro" id="IPR045088">
    <property type="entry name" value="ALAT1/2-like"/>
</dbReference>
<evidence type="ECO:0000313" key="9">
    <source>
        <dbReference type="Proteomes" id="UP001157974"/>
    </source>
</evidence>
<comment type="similarity">
    <text evidence="6">Belongs to the class-I pyridoxal-phosphate-dependent aminotransferase family. Alanine aminotransferase subfamily.</text>
</comment>
<dbReference type="GO" id="GO:0008483">
    <property type="term" value="F:transaminase activity"/>
    <property type="evidence" value="ECO:0007669"/>
    <property type="project" value="UniProtKB-KW"/>
</dbReference>
<dbReference type="Gene3D" id="3.40.640.10">
    <property type="entry name" value="Type I PLP-dependent aspartate aminotransferase-like (Major domain)"/>
    <property type="match status" value="1"/>
</dbReference>
<dbReference type="PANTHER" id="PTHR11751:SF29">
    <property type="entry name" value="ALANINE TRANSAMINASE"/>
    <property type="match status" value="1"/>
</dbReference>
<protein>
    <recommendedName>
        <fullName evidence="7">Aminotransferase class I/classII large domain-containing protein</fullName>
    </recommendedName>
</protein>
<evidence type="ECO:0000259" key="7">
    <source>
        <dbReference type="Pfam" id="PF00155"/>
    </source>
</evidence>
<evidence type="ECO:0000256" key="5">
    <source>
        <dbReference type="ARBA" id="ARBA00022898"/>
    </source>
</evidence>
<keyword evidence="9" id="KW-1185">Reference proteome</keyword>
<dbReference type="InterPro" id="IPR015422">
    <property type="entry name" value="PyrdxlP-dep_Trfase_small"/>
</dbReference>
<dbReference type="InterPro" id="IPR004839">
    <property type="entry name" value="Aminotransferase_I/II_large"/>
</dbReference>
<dbReference type="InterPro" id="IPR015421">
    <property type="entry name" value="PyrdxlP-dep_Trfase_major"/>
</dbReference>
<organism evidence="8 9">
    <name type="scientific">Rhodosorus marinus</name>
    <dbReference type="NCBI Taxonomy" id="101924"/>
    <lineage>
        <taxon>Eukaryota</taxon>
        <taxon>Rhodophyta</taxon>
        <taxon>Stylonematophyceae</taxon>
        <taxon>Stylonematales</taxon>
        <taxon>Stylonemataceae</taxon>
        <taxon>Rhodosorus</taxon>
    </lineage>
</organism>
<dbReference type="CDD" id="cd00609">
    <property type="entry name" value="AAT_like"/>
    <property type="match status" value="1"/>
</dbReference>
<evidence type="ECO:0000256" key="2">
    <source>
        <dbReference type="ARBA" id="ARBA00011738"/>
    </source>
</evidence>
<comment type="cofactor">
    <cofactor evidence="1">
        <name>pyridoxal 5'-phosphate</name>
        <dbReference type="ChEBI" id="CHEBI:597326"/>
    </cofactor>
</comment>
<dbReference type="Gene3D" id="3.90.1150.10">
    <property type="entry name" value="Aspartate Aminotransferase, domain 1"/>
    <property type="match status" value="1"/>
</dbReference>
<name>A0AAV8US99_9RHOD</name>
<evidence type="ECO:0000313" key="8">
    <source>
        <dbReference type="EMBL" id="KAJ8904002.1"/>
    </source>
</evidence>
<sequence>MRGIDPEDPKPFAVLHPTTINENVVHAEYAVRGKLYNAAVERAQSGKKVIYTNVGNPHAVGQKPITFFRQVLALITYPEMMNNPAVLASFPPDVVERARLYISKIPGGTGAYQDSRGNEFIRHEIADFLTRRDGYPGSVNELFMTDGASQAIGLCLLLTIRGRFDGILTPIPQYPLYSATIEIRNGTSCGYYLDEANNWGLSIAELSRSVAESRAKGIQPRAIVIINPGNPTGQCLTEENMQEIVRYCKQERLVIFADEVYQTNVYLPSQKFVSFRKVILDMGREAEDVELLSFHTVSKGAVGECGRRGAYVECLNIHPAVKDELYKVMSTNLSSNVDGQIMMGLMVNPPRVGDPSYPLYKEETEGILGSLARRAEMISSAFNKLEGVTSNPVEGALYCYPQIRIPPKAVAAAAEKGYAADVLYCLELLDETGICTVPGSGFGQADGTYHLRTTILPPEEDFEGIIKSFSDFHRKFLRKYEGRAFL</sequence>
<dbReference type="GO" id="GO:0030170">
    <property type="term" value="F:pyridoxal phosphate binding"/>
    <property type="evidence" value="ECO:0007669"/>
    <property type="project" value="InterPro"/>
</dbReference>
<evidence type="ECO:0000256" key="1">
    <source>
        <dbReference type="ARBA" id="ARBA00001933"/>
    </source>
</evidence>
<dbReference type="SUPFAM" id="SSF53383">
    <property type="entry name" value="PLP-dependent transferases"/>
    <property type="match status" value="1"/>
</dbReference>
<accession>A0AAV8US99</accession>
<dbReference type="PANTHER" id="PTHR11751">
    <property type="entry name" value="ALANINE AMINOTRANSFERASE"/>
    <property type="match status" value="1"/>
</dbReference>
<proteinExistence type="inferred from homology"/>
<dbReference type="Proteomes" id="UP001157974">
    <property type="component" value="Unassembled WGS sequence"/>
</dbReference>
<feature type="domain" description="Aminotransferase class I/classII large" evidence="7">
    <location>
        <begin position="91"/>
        <end position="460"/>
    </location>
</feature>
<dbReference type="AlphaFoldDB" id="A0AAV8US99"/>
<reference evidence="8 9" key="1">
    <citation type="journal article" date="2023" name="Nat. Commun.">
        <title>Origin of minicircular mitochondrial genomes in red algae.</title>
        <authorList>
            <person name="Lee Y."/>
            <person name="Cho C.H."/>
            <person name="Lee Y.M."/>
            <person name="Park S.I."/>
            <person name="Yang J.H."/>
            <person name="West J.A."/>
            <person name="Bhattacharya D."/>
            <person name="Yoon H.S."/>
        </authorList>
    </citation>
    <scope>NUCLEOTIDE SEQUENCE [LARGE SCALE GENOMIC DNA]</scope>
    <source>
        <strain evidence="8 9">CCMP1338</strain>
        <tissue evidence="8">Whole cell</tissue>
    </source>
</reference>
<keyword evidence="5" id="KW-0663">Pyridoxal phosphate</keyword>
<gene>
    <name evidence="8" type="ORF">NDN08_000532</name>
</gene>
<dbReference type="Pfam" id="PF00155">
    <property type="entry name" value="Aminotran_1_2"/>
    <property type="match status" value="1"/>
</dbReference>
<dbReference type="EMBL" id="JAMWBK010000006">
    <property type="protein sequence ID" value="KAJ8904002.1"/>
    <property type="molecule type" value="Genomic_DNA"/>
</dbReference>
<comment type="subunit">
    <text evidence="2">Homodimer.</text>
</comment>
<dbReference type="InterPro" id="IPR015424">
    <property type="entry name" value="PyrdxlP-dep_Trfase"/>
</dbReference>
<evidence type="ECO:0000256" key="6">
    <source>
        <dbReference type="ARBA" id="ARBA00025785"/>
    </source>
</evidence>
<dbReference type="Gene3D" id="1.10.287.1970">
    <property type="match status" value="1"/>
</dbReference>
<comment type="caution">
    <text evidence="8">The sequence shown here is derived from an EMBL/GenBank/DDBJ whole genome shotgun (WGS) entry which is preliminary data.</text>
</comment>
<dbReference type="FunFam" id="3.90.1150.10:FF:000010">
    <property type="entry name" value="Alanine aminotransferase 2"/>
    <property type="match status" value="1"/>
</dbReference>
<evidence type="ECO:0000256" key="4">
    <source>
        <dbReference type="ARBA" id="ARBA00022679"/>
    </source>
</evidence>
<dbReference type="FunFam" id="3.40.640.10:FF:000012">
    <property type="entry name" value="alanine aminotransferase 2"/>
    <property type="match status" value="1"/>
</dbReference>